<dbReference type="InterPro" id="IPR002104">
    <property type="entry name" value="Integrase_catalytic"/>
</dbReference>
<reference evidence="4" key="1">
    <citation type="submission" date="2021-06" db="EMBL/GenBank/DDBJ databases">
        <authorList>
            <person name="Kallberg Y."/>
            <person name="Tangrot J."/>
            <person name="Rosling A."/>
        </authorList>
    </citation>
    <scope>NUCLEOTIDE SEQUENCE</scope>
    <source>
        <strain evidence="4">MT106</strain>
    </source>
</reference>
<dbReference type="EMBL" id="CAJVPL010004822">
    <property type="protein sequence ID" value="CAG8651663.1"/>
    <property type="molecule type" value="Genomic_DNA"/>
</dbReference>
<organism evidence="4 5">
    <name type="scientific">Ambispora gerdemannii</name>
    <dbReference type="NCBI Taxonomy" id="144530"/>
    <lineage>
        <taxon>Eukaryota</taxon>
        <taxon>Fungi</taxon>
        <taxon>Fungi incertae sedis</taxon>
        <taxon>Mucoromycota</taxon>
        <taxon>Glomeromycotina</taxon>
        <taxon>Glomeromycetes</taxon>
        <taxon>Archaeosporales</taxon>
        <taxon>Ambisporaceae</taxon>
        <taxon>Ambispora</taxon>
    </lineage>
</organism>
<dbReference type="AlphaFoldDB" id="A0A9N9DTB1"/>
<dbReference type="InterPro" id="IPR050090">
    <property type="entry name" value="Tyrosine_recombinase_XerCD"/>
</dbReference>
<name>A0A9N9DTB1_9GLOM</name>
<evidence type="ECO:0000256" key="1">
    <source>
        <dbReference type="ARBA" id="ARBA00023125"/>
    </source>
</evidence>
<evidence type="ECO:0000259" key="3">
    <source>
        <dbReference type="PROSITE" id="PS51898"/>
    </source>
</evidence>
<dbReference type="Pfam" id="PF00589">
    <property type="entry name" value="Phage_integrase"/>
    <property type="match status" value="1"/>
</dbReference>
<accession>A0A9N9DTB1</accession>
<keyword evidence="2" id="KW-0233">DNA recombination</keyword>
<dbReference type="Proteomes" id="UP000789831">
    <property type="component" value="Unassembled WGS sequence"/>
</dbReference>
<dbReference type="PROSITE" id="PS51898">
    <property type="entry name" value="TYR_RECOMBINASE"/>
    <property type="match status" value="1"/>
</dbReference>
<dbReference type="Gene3D" id="1.10.443.10">
    <property type="entry name" value="Intergrase catalytic core"/>
    <property type="match status" value="1"/>
</dbReference>
<keyword evidence="5" id="KW-1185">Reference proteome</keyword>
<keyword evidence="1" id="KW-0238">DNA-binding</keyword>
<gene>
    <name evidence="4" type="ORF">AGERDE_LOCUS11429</name>
</gene>
<dbReference type="PANTHER" id="PTHR30349:SF41">
    <property type="entry name" value="INTEGRASE_RECOMBINASE PROTEIN MJ0367-RELATED"/>
    <property type="match status" value="1"/>
</dbReference>
<comment type="caution">
    <text evidence="4">The sequence shown here is derived from an EMBL/GenBank/DDBJ whole genome shotgun (WGS) entry which is preliminary data.</text>
</comment>
<dbReference type="SUPFAM" id="SSF56349">
    <property type="entry name" value="DNA breaking-rejoining enzymes"/>
    <property type="match status" value="1"/>
</dbReference>
<dbReference type="GO" id="GO:0003677">
    <property type="term" value="F:DNA binding"/>
    <property type="evidence" value="ECO:0007669"/>
    <property type="project" value="UniProtKB-KW"/>
</dbReference>
<proteinExistence type="predicted"/>
<evidence type="ECO:0000256" key="2">
    <source>
        <dbReference type="ARBA" id="ARBA00023172"/>
    </source>
</evidence>
<dbReference type="PANTHER" id="PTHR30349">
    <property type="entry name" value="PHAGE INTEGRASE-RELATED"/>
    <property type="match status" value="1"/>
</dbReference>
<evidence type="ECO:0000313" key="4">
    <source>
        <dbReference type="EMBL" id="CAG8651663.1"/>
    </source>
</evidence>
<evidence type="ECO:0000313" key="5">
    <source>
        <dbReference type="Proteomes" id="UP000789831"/>
    </source>
</evidence>
<sequence length="347" mass="40276">MNNLNERSLDNFGKLSEYIEYLQAQNLAAKTIELYKSVSRCYGDRELNNENVNNFFKELVKNHEPSTCRIYSQALTSYARKILSAHQIREVLRQRIKKAGIKKWVSPHTFRRSFATLLNNRGARLTTIQTLLGHSNITTTANYIHNDYDYLYADYKNKKDYTLKEVVFNTVASAREAETQADADKLCKRLGVIESNLDEYFGLEFSDPLGQFSTARLSYEYKQEQEKSKISRNEPARHSIILMGGFGAIARKKLTNTSKNDRKAIIAMDAYIDKETEETRRAIANYKEMIRQSEILKGYLGKIANDRFSEEYLNSRVRDYLKVESEKNAYYDEKINSKENYLGQLAK</sequence>
<feature type="domain" description="Tyr recombinase" evidence="3">
    <location>
        <begin position="1"/>
        <end position="156"/>
    </location>
</feature>
<dbReference type="GO" id="GO:0006310">
    <property type="term" value="P:DNA recombination"/>
    <property type="evidence" value="ECO:0007669"/>
    <property type="project" value="UniProtKB-KW"/>
</dbReference>
<protein>
    <submittedName>
        <fullName evidence="4">2211_t:CDS:1</fullName>
    </submittedName>
</protein>
<dbReference type="GO" id="GO:0015074">
    <property type="term" value="P:DNA integration"/>
    <property type="evidence" value="ECO:0007669"/>
    <property type="project" value="InterPro"/>
</dbReference>
<dbReference type="InterPro" id="IPR011010">
    <property type="entry name" value="DNA_brk_join_enz"/>
</dbReference>
<dbReference type="InterPro" id="IPR013762">
    <property type="entry name" value="Integrase-like_cat_sf"/>
</dbReference>